<dbReference type="EMBL" id="CP022196">
    <property type="protein sequence ID" value="ATG48831.1"/>
    <property type="molecule type" value="Genomic_DNA"/>
</dbReference>
<gene>
    <name evidence="2" type="ORF">CEW89_15395</name>
</gene>
<sequence>MDIDWLKASEEERMQLYKLTFNVGKLLNLTVYQIMDAALGRKIAMGKDYVANFRKGKIRRAYAKLIYKWLTEHHFDLLLQIAPEKFPETPEQRWQAILEERVRSDRFRLVLIPKSMGIVERESQLKPADMIMRLGERFCFELDSEVFAKNRTDVQGNRPHERPPVTDHQPMLAVPCRSGPSHLRPSGISTAPGRKATKPGGCNMATELENLLGQLRAKRKTAHRHQRRNNRQRSFPIVSPRPSRLPPWELFQRGSFARQNATLTPRPASENLHLSSRS</sequence>
<keyword evidence="3" id="KW-1185">Reference proteome</keyword>
<accession>A0A291GF68</accession>
<evidence type="ECO:0000313" key="2">
    <source>
        <dbReference type="EMBL" id="ATG48831.1"/>
    </source>
</evidence>
<evidence type="ECO:0000313" key="3">
    <source>
        <dbReference type="Proteomes" id="UP000217935"/>
    </source>
</evidence>
<reference evidence="2 3" key="1">
    <citation type="submission" date="2017-06" db="EMBL/GenBank/DDBJ databases">
        <title>Celeribacter sp. TSPH2 complete genome sequence.</title>
        <authorList>
            <person name="Woo J.-H."/>
            <person name="Kim H.-S."/>
        </authorList>
    </citation>
    <scope>NUCLEOTIDE SEQUENCE [LARGE SCALE GENOMIC DNA]</scope>
    <source>
        <strain evidence="2 3">TSPH2</strain>
    </source>
</reference>
<feature type="compositionally biased region" description="Basic residues" evidence="1">
    <location>
        <begin position="218"/>
        <end position="231"/>
    </location>
</feature>
<proteinExistence type="predicted"/>
<dbReference type="AlphaFoldDB" id="A0A291GF68"/>
<dbReference type="RefSeq" id="WP_096806486.1">
    <property type="nucleotide sequence ID" value="NZ_CP022196.1"/>
</dbReference>
<feature type="region of interest" description="Disordered" evidence="1">
    <location>
        <begin position="178"/>
        <end position="200"/>
    </location>
</feature>
<dbReference type="Proteomes" id="UP000217935">
    <property type="component" value="Chromosome"/>
</dbReference>
<dbReference type="OrthoDB" id="7668690at2"/>
<dbReference type="KEGG" id="ceh:CEW89_15395"/>
<evidence type="ECO:0000256" key="1">
    <source>
        <dbReference type="SAM" id="MobiDB-lite"/>
    </source>
</evidence>
<feature type="region of interest" description="Disordered" evidence="1">
    <location>
        <begin position="218"/>
        <end position="246"/>
    </location>
</feature>
<protein>
    <submittedName>
        <fullName evidence="2">Uncharacterized protein</fullName>
    </submittedName>
</protein>
<name>A0A291GF68_9RHOB</name>
<organism evidence="2 3">
    <name type="scientific">Celeribacter ethanolicus</name>
    <dbReference type="NCBI Taxonomy" id="1758178"/>
    <lineage>
        <taxon>Bacteria</taxon>
        <taxon>Pseudomonadati</taxon>
        <taxon>Pseudomonadota</taxon>
        <taxon>Alphaproteobacteria</taxon>
        <taxon>Rhodobacterales</taxon>
        <taxon>Roseobacteraceae</taxon>
        <taxon>Celeribacter</taxon>
    </lineage>
</organism>